<feature type="transmembrane region" description="Helical" evidence="1">
    <location>
        <begin position="39"/>
        <end position="60"/>
    </location>
</feature>
<keyword evidence="3" id="KW-1185">Reference proteome</keyword>
<evidence type="ECO:0000313" key="3">
    <source>
        <dbReference type="Proteomes" id="UP000636918"/>
    </source>
</evidence>
<dbReference type="EMBL" id="JAERSG010000003">
    <property type="protein sequence ID" value="MBL0748482.1"/>
    <property type="molecule type" value="Genomic_DNA"/>
</dbReference>
<gene>
    <name evidence="2" type="ORF">JI751_12745</name>
</gene>
<sequence>MPQPPVREPLSPWPFAGMIGMACVAFLIGATPVVVGTPWWVVVVLGVVWVVAFLLAIQWFTARPRTVIVLPVVVALVWLGTVLGGAAWLGWGLAYTG</sequence>
<keyword evidence="1" id="KW-1133">Transmembrane helix</keyword>
<proteinExistence type="predicted"/>
<organism evidence="2 3">
    <name type="scientific">Nocardioides baculatus</name>
    <dbReference type="NCBI Taxonomy" id="2801337"/>
    <lineage>
        <taxon>Bacteria</taxon>
        <taxon>Bacillati</taxon>
        <taxon>Actinomycetota</taxon>
        <taxon>Actinomycetes</taxon>
        <taxon>Propionibacteriales</taxon>
        <taxon>Nocardioidaceae</taxon>
        <taxon>Nocardioides</taxon>
    </lineage>
</organism>
<protein>
    <submittedName>
        <fullName evidence="2">Uncharacterized protein</fullName>
    </submittedName>
</protein>
<reference evidence="2 3" key="1">
    <citation type="submission" date="2021-01" db="EMBL/GenBank/DDBJ databases">
        <title>Genome seq and assembly of Nocardiodes sp. G10.</title>
        <authorList>
            <person name="Chhetri G."/>
        </authorList>
    </citation>
    <scope>NUCLEOTIDE SEQUENCE [LARGE SCALE GENOMIC DNA]</scope>
    <source>
        <strain evidence="2 3">G10</strain>
    </source>
</reference>
<dbReference type="PROSITE" id="PS51257">
    <property type="entry name" value="PROKAR_LIPOPROTEIN"/>
    <property type="match status" value="1"/>
</dbReference>
<feature type="transmembrane region" description="Helical" evidence="1">
    <location>
        <begin position="12"/>
        <end position="33"/>
    </location>
</feature>
<name>A0ABS1LAC5_9ACTN</name>
<accession>A0ABS1LAC5</accession>
<comment type="caution">
    <text evidence="2">The sequence shown here is derived from an EMBL/GenBank/DDBJ whole genome shotgun (WGS) entry which is preliminary data.</text>
</comment>
<evidence type="ECO:0000256" key="1">
    <source>
        <dbReference type="SAM" id="Phobius"/>
    </source>
</evidence>
<keyword evidence="1" id="KW-0812">Transmembrane</keyword>
<dbReference type="RefSeq" id="WP_201936813.1">
    <property type="nucleotide sequence ID" value="NZ_JAERSG010000003.1"/>
</dbReference>
<keyword evidence="1" id="KW-0472">Membrane</keyword>
<dbReference type="Proteomes" id="UP000636918">
    <property type="component" value="Unassembled WGS sequence"/>
</dbReference>
<feature type="transmembrane region" description="Helical" evidence="1">
    <location>
        <begin position="67"/>
        <end position="91"/>
    </location>
</feature>
<evidence type="ECO:0000313" key="2">
    <source>
        <dbReference type="EMBL" id="MBL0748482.1"/>
    </source>
</evidence>